<evidence type="ECO:0000313" key="2">
    <source>
        <dbReference type="Proteomes" id="UP000035642"/>
    </source>
</evidence>
<keyword evidence="2" id="KW-1185">Reference proteome</keyword>
<dbReference type="AlphaFoldDB" id="A0A0K0CYK4"/>
<dbReference type="WBParaSite" id="ACAC_0000273101-mRNA-1">
    <property type="protein sequence ID" value="ACAC_0000273101-mRNA-1"/>
    <property type="gene ID" value="ACAC_0000273101"/>
</dbReference>
<evidence type="ECO:0000256" key="1">
    <source>
        <dbReference type="SAM" id="MobiDB-lite"/>
    </source>
</evidence>
<name>A0A0K0CYK4_ANGCA</name>
<feature type="region of interest" description="Disordered" evidence="1">
    <location>
        <begin position="83"/>
        <end position="118"/>
    </location>
</feature>
<protein>
    <submittedName>
        <fullName evidence="3">Uncharacterized protein</fullName>
    </submittedName>
</protein>
<organism evidence="2 3">
    <name type="scientific">Angiostrongylus cantonensis</name>
    <name type="common">Rat lungworm</name>
    <dbReference type="NCBI Taxonomy" id="6313"/>
    <lineage>
        <taxon>Eukaryota</taxon>
        <taxon>Metazoa</taxon>
        <taxon>Ecdysozoa</taxon>
        <taxon>Nematoda</taxon>
        <taxon>Chromadorea</taxon>
        <taxon>Rhabditida</taxon>
        <taxon>Rhabditina</taxon>
        <taxon>Rhabditomorpha</taxon>
        <taxon>Strongyloidea</taxon>
        <taxon>Metastrongylidae</taxon>
        <taxon>Angiostrongylus</taxon>
    </lineage>
</organism>
<reference evidence="3" key="2">
    <citation type="submission" date="2017-02" db="UniProtKB">
        <authorList>
            <consortium name="WormBaseParasite"/>
        </authorList>
    </citation>
    <scope>IDENTIFICATION</scope>
</reference>
<sequence length="140" mass="15444">MLNSGACVPKNSLINISFGKERKEKTLVPQNRENRPHFNKVKRDFTVKDNTATVDEQKEAIGIELTAILGIKKVENIVSKTDVKEPPTELNRSRPLSLGETCDGNKDNPVPGASEGVPSAAFKMLFPRTSNADKVSPYYD</sequence>
<evidence type="ECO:0000313" key="3">
    <source>
        <dbReference type="WBParaSite" id="ACAC_0000273101-mRNA-1"/>
    </source>
</evidence>
<proteinExistence type="predicted"/>
<reference evidence="2" key="1">
    <citation type="submission" date="2012-09" db="EMBL/GenBank/DDBJ databases">
        <authorList>
            <person name="Martin A.A."/>
        </authorList>
    </citation>
    <scope>NUCLEOTIDE SEQUENCE</scope>
</reference>
<dbReference type="Proteomes" id="UP000035642">
    <property type="component" value="Unassembled WGS sequence"/>
</dbReference>
<accession>A0A0K0CYK4</accession>